<keyword evidence="2" id="KW-1185">Reference proteome</keyword>
<dbReference type="Proteomes" id="UP000078492">
    <property type="component" value="Unassembled WGS sequence"/>
</dbReference>
<dbReference type="AlphaFoldDB" id="A0A151IWU3"/>
<accession>A0A151IWU3</accession>
<sequence length="62" mass="6609">KILTAGKAANSREYGRFHSVVIICFCIKESQNLSNSVLSSDSVGSIIKVPATGQLMVGAWKP</sequence>
<feature type="non-terminal residue" evidence="1">
    <location>
        <position position="1"/>
    </location>
</feature>
<reference evidence="1 2" key="1">
    <citation type="submission" date="2015-09" db="EMBL/GenBank/DDBJ databases">
        <title>Trachymyrmex cornetzi WGS genome.</title>
        <authorList>
            <person name="Nygaard S."/>
            <person name="Hu H."/>
            <person name="Boomsma J."/>
            <person name="Zhang G."/>
        </authorList>
    </citation>
    <scope>NUCLEOTIDE SEQUENCE [LARGE SCALE GENOMIC DNA]</scope>
    <source>
        <strain evidence="1">Tcor2-1</strain>
        <tissue evidence="1">Whole body</tissue>
    </source>
</reference>
<evidence type="ECO:0000313" key="2">
    <source>
        <dbReference type="Proteomes" id="UP000078492"/>
    </source>
</evidence>
<proteinExistence type="predicted"/>
<protein>
    <submittedName>
        <fullName evidence="1">Uncharacterized protein</fullName>
    </submittedName>
</protein>
<name>A0A151IWU3_9HYME</name>
<organism evidence="1 2">
    <name type="scientific">Trachymyrmex cornetzi</name>
    <dbReference type="NCBI Taxonomy" id="471704"/>
    <lineage>
        <taxon>Eukaryota</taxon>
        <taxon>Metazoa</taxon>
        <taxon>Ecdysozoa</taxon>
        <taxon>Arthropoda</taxon>
        <taxon>Hexapoda</taxon>
        <taxon>Insecta</taxon>
        <taxon>Pterygota</taxon>
        <taxon>Neoptera</taxon>
        <taxon>Endopterygota</taxon>
        <taxon>Hymenoptera</taxon>
        <taxon>Apocrita</taxon>
        <taxon>Aculeata</taxon>
        <taxon>Formicoidea</taxon>
        <taxon>Formicidae</taxon>
        <taxon>Myrmicinae</taxon>
        <taxon>Trachymyrmex</taxon>
    </lineage>
</organism>
<evidence type="ECO:0000313" key="1">
    <source>
        <dbReference type="EMBL" id="KYN12177.1"/>
    </source>
</evidence>
<gene>
    <name evidence="1" type="ORF">ALC57_15669</name>
</gene>
<dbReference type="EMBL" id="KQ980854">
    <property type="protein sequence ID" value="KYN12177.1"/>
    <property type="molecule type" value="Genomic_DNA"/>
</dbReference>